<feature type="domain" description="Aldehyde oxidase/xanthine dehydrogenase a/b hammerhead" evidence="3">
    <location>
        <begin position="25"/>
        <end position="143"/>
    </location>
</feature>
<dbReference type="InterPro" id="IPR008274">
    <property type="entry name" value="AldOxase/xan_DH_MoCoBD1"/>
</dbReference>
<keyword evidence="5" id="KW-1185">Reference proteome</keyword>
<dbReference type="SUPFAM" id="SSF56003">
    <property type="entry name" value="Molybdenum cofactor-binding domain"/>
    <property type="match status" value="1"/>
</dbReference>
<name>A0ABQ3EAT6_9HYPH</name>
<evidence type="ECO:0000313" key="5">
    <source>
        <dbReference type="Proteomes" id="UP000637980"/>
    </source>
</evidence>
<dbReference type="RefSeq" id="WP_189436707.1">
    <property type="nucleotide sequence ID" value="NZ_BMXE01000003.1"/>
</dbReference>
<protein>
    <submittedName>
        <fullName evidence="4">Carbon monoxide dehydrogenase</fullName>
    </submittedName>
</protein>
<evidence type="ECO:0000256" key="1">
    <source>
        <dbReference type="ARBA" id="ARBA00022505"/>
    </source>
</evidence>
<dbReference type="Proteomes" id="UP000637980">
    <property type="component" value="Unassembled WGS sequence"/>
</dbReference>
<proteinExistence type="predicted"/>
<dbReference type="Gene3D" id="3.30.365.10">
    <property type="entry name" value="Aldehyde oxidase/xanthine dehydrogenase, molybdopterin binding domain"/>
    <property type="match status" value="4"/>
</dbReference>
<dbReference type="InterPro" id="IPR036856">
    <property type="entry name" value="Ald_Oxase/Xan_DH_a/b_sf"/>
</dbReference>
<dbReference type="InterPro" id="IPR016208">
    <property type="entry name" value="Ald_Oxase/xanthine_DH-like"/>
</dbReference>
<keyword evidence="2" id="KW-0560">Oxidoreductase</keyword>
<sequence>MNQVVTPKFGVGAPVRRKEDVAFVSGKGHYTDDLKVAGAAHAVVLRSSLAFAKFTLGGLDEARAMDGVQLVLTAADIKETNNIPCQMILTQLDGTQHWVPRYEVLCSDTARFVGDALAFVVADTVEQARAALEAIEVDYEDLEAVTGTEAALADGAPLVWPEHGTNKAFEVGVGNKKAMEEAFQKAHHVTKIKIINNRLVSNAMEPRACIGEFDSESGRYTLTTGTQGGHHMRAQVAKNILGIDEKDLRVVTPDVGGGFGTKMFTYLEYPLCLIAAKRVGRPVRWVQDRTEHFMSDAQGRDNVSTAELALDESGKMIGLKAHVIANMGAYLHEFGPGIPQIGITMSSGLYDIPATWVEATGVYTNTVPVDAFRGAGRPEALYLMERLADKAAHEMGMDPAEFRRKSFIPDDALPYTTATGRMYDTGSFGAHLTKALEKIRYSTFAEREAESRKKGLYRGIGFATYVEACAFAGGEEAKLELNKNGTVSLLIGTQSNGQGHATAYGQIIAEQLGLQLDQVEMVQGDTDRVAKGGGTGGSRSIPIGLPSVKAASETLVTKIKQIASEKLEVGAGDLTLEDGQVRVVGTDQQISLADVAGSQPETLSATEEVTQDECTYPNGTHVCEVEIDPETGKTAVVNFVIVDDFGVTVNPLLLAGQVHGGAGQAISQALCEHTVYDETGQLLSASFMDYHIARADEIPIFDFSTHNIPSTTNAMGIKGAGEAGSIGAAPAVMNAVQHALRNNAGVEHIDMPATPLAVWTAIQQAQS</sequence>
<dbReference type="SUPFAM" id="SSF54665">
    <property type="entry name" value="CO dehydrogenase molybdoprotein N-domain-like"/>
    <property type="match status" value="1"/>
</dbReference>
<evidence type="ECO:0000259" key="3">
    <source>
        <dbReference type="SMART" id="SM01008"/>
    </source>
</evidence>
<dbReference type="Pfam" id="PF01315">
    <property type="entry name" value="Ald_Xan_dh_C"/>
    <property type="match status" value="1"/>
</dbReference>
<keyword evidence="1" id="KW-0500">Molybdenum</keyword>
<gene>
    <name evidence="4" type="ORF">GCM10007094_20900</name>
</gene>
<dbReference type="SMART" id="SM01008">
    <property type="entry name" value="Ald_Xan_dh_C"/>
    <property type="match status" value="1"/>
</dbReference>
<evidence type="ECO:0000256" key="2">
    <source>
        <dbReference type="ARBA" id="ARBA00023002"/>
    </source>
</evidence>
<dbReference type="InterPro" id="IPR037165">
    <property type="entry name" value="AldOxase/xan_DH_Mopterin-bd_sf"/>
</dbReference>
<dbReference type="Pfam" id="PF02738">
    <property type="entry name" value="MoCoBD_1"/>
    <property type="match status" value="1"/>
</dbReference>
<reference evidence="5" key="1">
    <citation type="journal article" date="2019" name="Int. J. Syst. Evol. Microbiol.">
        <title>The Global Catalogue of Microorganisms (GCM) 10K type strain sequencing project: providing services to taxonomists for standard genome sequencing and annotation.</title>
        <authorList>
            <consortium name="The Broad Institute Genomics Platform"/>
            <consortium name="The Broad Institute Genome Sequencing Center for Infectious Disease"/>
            <person name="Wu L."/>
            <person name="Ma J."/>
        </authorList>
    </citation>
    <scope>NUCLEOTIDE SEQUENCE [LARGE SCALE GENOMIC DNA]</scope>
    <source>
        <strain evidence="5">KCTC 12861</strain>
    </source>
</reference>
<dbReference type="PANTHER" id="PTHR11908:SF132">
    <property type="entry name" value="ALDEHYDE OXIDASE 1-RELATED"/>
    <property type="match status" value="1"/>
</dbReference>
<dbReference type="Gene3D" id="3.90.1170.50">
    <property type="entry name" value="Aldehyde oxidase/xanthine dehydrogenase, a/b hammerhead"/>
    <property type="match status" value="1"/>
</dbReference>
<organism evidence="4 5">
    <name type="scientific">Pseudovibrio japonicus</name>
    <dbReference type="NCBI Taxonomy" id="366534"/>
    <lineage>
        <taxon>Bacteria</taxon>
        <taxon>Pseudomonadati</taxon>
        <taxon>Pseudomonadota</taxon>
        <taxon>Alphaproteobacteria</taxon>
        <taxon>Hyphomicrobiales</taxon>
        <taxon>Stappiaceae</taxon>
        <taxon>Pseudovibrio</taxon>
    </lineage>
</organism>
<dbReference type="EMBL" id="BMXE01000003">
    <property type="protein sequence ID" value="GHB31967.1"/>
    <property type="molecule type" value="Genomic_DNA"/>
</dbReference>
<dbReference type="InterPro" id="IPR000674">
    <property type="entry name" value="Ald_Oxase/Xan_DH_a/b"/>
</dbReference>
<dbReference type="PANTHER" id="PTHR11908">
    <property type="entry name" value="XANTHINE DEHYDROGENASE"/>
    <property type="match status" value="1"/>
</dbReference>
<accession>A0ABQ3EAT6</accession>
<dbReference type="Pfam" id="PF20256">
    <property type="entry name" value="MoCoBD_2"/>
    <property type="match status" value="1"/>
</dbReference>
<dbReference type="InterPro" id="IPR046867">
    <property type="entry name" value="AldOxase/xan_DH_MoCoBD2"/>
</dbReference>
<evidence type="ECO:0000313" key="4">
    <source>
        <dbReference type="EMBL" id="GHB31967.1"/>
    </source>
</evidence>
<comment type="caution">
    <text evidence="4">The sequence shown here is derived from an EMBL/GenBank/DDBJ whole genome shotgun (WGS) entry which is preliminary data.</text>
</comment>